<dbReference type="InterPro" id="IPR052954">
    <property type="entry name" value="GPCR-Ligand_Int"/>
</dbReference>
<feature type="domain" description="G-protein coupled receptors family 1 profile" evidence="6">
    <location>
        <begin position="45"/>
        <end position="318"/>
    </location>
</feature>
<dbReference type="PANTHER" id="PTHR46641:SF2">
    <property type="entry name" value="FMRFAMIDE RECEPTOR"/>
    <property type="match status" value="1"/>
</dbReference>
<name>A0AAD8BB74_BIOPF</name>
<protein>
    <submittedName>
        <fullName evidence="7">FMRFamide receptor</fullName>
    </submittedName>
</protein>
<evidence type="ECO:0000259" key="6">
    <source>
        <dbReference type="PROSITE" id="PS50262"/>
    </source>
</evidence>
<dbReference type="InterPro" id="IPR017452">
    <property type="entry name" value="GPCR_Rhodpsn_7TM"/>
</dbReference>
<feature type="transmembrane region" description="Helical" evidence="5">
    <location>
        <begin position="301"/>
        <end position="321"/>
    </location>
</feature>
<keyword evidence="2 5" id="KW-0812">Transmembrane</keyword>
<evidence type="ECO:0000256" key="3">
    <source>
        <dbReference type="ARBA" id="ARBA00022989"/>
    </source>
</evidence>
<accession>A0AAD8BB74</accession>
<dbReference type="Pfam" id="PF10324">
    <property type="entry name" value="7TM_GPCR_Srw"/>
    <property type="match status" value="1"/>
</dbReference>
<reference evidence="7" key="1">
    <citation type="journal article" date="2023" name="PLoS Negl. Trop. Dis.">
        <title>A genome sequence for Biomphalaria pfeifferi, the major vector snail for the human-infecting parasite Schistosoma mansoni.</title>
        <authorList>
            <person name="Bu L."/>
            <person name="Lu L."/>
            <person name="Laidemitt M.R."/>
            <person name="Zhang S.M."/>
            <person name="Mutuku M."/>
            <person name="Mkoji G."/>
            <person name="Steinauer M."/>
            <person name="Loker E.S."/>
        </authorList>
    </citation>
    <scope>NUCLEOTIDE SEQUENCE</scope>
    <source>
        <strain evidence="7">KasaAsao</strain>
    </source>
</reference>
<gene>
    <name evidence="7" type="ORF">Bpfe_019704</name>
</gene>
<dbReference type="SMART" id="SM01381">
    <property type="entry name" value="7TM_GPCR_Srsx"/>
    <property type="match status" value="1"/>
</dbReference>
<dbReference type="AlphaFoldDB" id="A0AAD8BB74"/>
<dbReference type="InterPro" id="IPR019427">
    <property type="entry name" value="7TM_GPCR_serpentine_rcpt_Srw"/>
</dbReference>
<dbReference type="PANTHER" id="PTHR46641">
    <property type="entry name" value="FMRFAMIDE RECEPTOR-RELATED"/>
    <property type="match status" value="1"/>
</dbReference>
<dbReference type="GO" id="GO:0016020">
    <property type="term" value="C:membrane"/>
    <property type="evidence" value="ECO:0007669"/>
    <property type="project" value="UniProtKB-SubCell"/>
</dbReference>
<dbReference type="InterPro" id="IPR000276">
    <property type="entry name" value="GPCR_Rhodpsn"/>
</dbReference>
<organism evidence="7 8">
    <name type="scientific">Biomphalaria pfeifferi</name>
    <name type="common">Bloodfluke planorb</name>
    <name type="synonym">Freshwater snail</name>
    <dbReference type="NCBI Taxonomy" id="112525"/>
    <lineage>
        <taxon>Eukaryota</taxon>
        <taxon>Metazoa</taxon>
        <taxon>Spiralia</taxon>
        <taxon>Lophotrochozoa</taxon>
        <taxon>Mollusca</taxon>
        <taxon>Gastropoda</taxon>
        <taxon>Heterobranchia</taxon>
        <taxon>Euthyneura</taxon>
        <taxon>Panpulmonata</taxon>
        <taxon>Hygrophila</taxon>
        <taxon>Lymnaeoidea</taxon>
        <taxon>Planorbidae</taxon>
        <taxon>Biomphalaria</taxon>
    </lineage>
</organism>
<comment type="caution">
    <text evidence="7">The sequence shown here is derived from an EMBL/GenBank/DDBJ whole genome shotgun (WGS) entry which is preliminary data.</text>
</comment>
<feature type="transmembrane region" description="Helical" evidence="5">
    <location>
        <begin position="150"/>
        <end position="172"/>
    </location>
</feature>
<proteinExistence type="predicted"/>
<dbReference type="PRINTS" id="PR00237">
    <property type="entry name" value="GPCRRHODOPSN"/>
</dbReference>
<evidence type="ECO:0000256" key="1">
    <source>
        <dbReference type="ARBA" id="ARBA00004370"/>
    </source>
</evidence>
<dbReference type="EMBL" id="JASAOG010000110">
    <property type="protein sequence ID" value="KAK0050783.1"/>
    <property type="molecule type" value="Genomic_DNA"/>
</dbReference>
<feature type="transmembrane region" description="Helical" evidence="5">
    <location>
        <begin position="33"/>
        <end position="54"/>
    </location>
</feature>
<dbReference type="GO" id="GO:0008528">
    <property type="term" value="F:G protein-coupled peptide receptor activity"/>
    <property type="evidence" value="ECO:0007669"/>
    <property type="project" value="InterPro"/>
</dbReference>
<sequence length="347" mass="39504">MTYMAMNETFLEVSSHSTEASCSSWFRLINVTMLSTLFNILGIVSNIINIAVFSKQGMKSTVNISLTALSVSDLMNVILTEWACIGSYLLLLNSQDVIILPNEINYLTGAFPHVCVTRITAWITVYMTAERCLCIALPFKVKRLITQKRTVLAIATIYLLNILLMVPELLYYKIDWKFSPLFNTTRVGIVVNKSNSQYQGISFLLYTLVLIISFILVIILTLILIFQLKKMSKWRSGSQNTDEQPRRLFLKDRVAVRTVLIVACVLIITFFPNFVLCWLSFILPGFSINGQFSDHYLDFASFVALFDSINASTSAFVYYNINSTYRKTLQEMFFLIPKKCVESQSSI</sequence>
<dbReference type="PROSITE" id="PS50262">
    <property type="entry name" value="G_PROTEIN_RECEP_F1_2"/>
    <property type="match status" value="1"/>
</dbReference>
<evidence type="ECO:0000313" key="8">
    <source>
        <dbReference type="Proteomes" id="UP001233172"/>
    </source>
</evidence>
<feature type="transmembrane region" description="Helical" evidence="5">
    <location>
        <begin position="203"/>
        <end position="226"/>
    </location>
</feature>
<keyword evidence="7" id="KW-0675">Receptor</keyword>
<keyword evidence="4 5" id="KW-0472">Membrane</keyword>
<evidence type="ECO:0000256" key="2">
    <source>
        <dbReference type="ARBA" id="ARBA00022692"/>
    </source>
</evidence>
<evidence type="ECO:0000256" key="5">
    <source>
        <dbReference type="SAM" id="Phobius"/>
    </source>
</evidence>
<feature type="transmembrane region" description="Helical" evidence="5">
    <location>
        <begin position="254"/>
        <end position="281"/>
    </location>
</feature>
<evidence type="ECO:0000313" key="7">
    <source>
        <dbReference type="EMBL" id="KAK0050783.1"/>
    </source>
</evidence>
<keyword evidence="3 5" id="KW-1133">Transmembrane helix</keyword>
<evidence type="ECO:0000256" key="4">
    <source>
        <dbReference type="ARBA" id="ARBA00023136"/>
    </source>
</evidence>
<dbReference type="SUPFAM" id="SSF81321">
    <property type="entry name" value="Family A G protein-coupled receptor-like"/>
    <property type="match status" value="1"/>
</dbReference>
<dbReference type="Gene3D" id="1.20.1070.10">
    <property type="entry name" value="Rhodopsin 7-helix transmembrane proteins"/>
    <property type="match status" value="1"/>
</dbReference>
<reference evidence="7" key="2">
    <citation type="submission" date="2023-04" db="EMBL/GenBank/DDBJ databases">
        <authorList>
            <person name="Bu L."/>
            <person name="Lu L."/>
            <person name="Laidemitt M.R."/>
            <person name="Zhang S.M."/>
            <person name="Mutuku M."/>
            <person name="Mkoji G."/>
            <person name="Steinauer M."/>
            <person name="Loker E.S."/>
        </authorList>
    </citation>
    <scope>NUCLEOTIDE SEQUENCE</scope>
    <source>
        <strain evidence="7">KasaAsao</strain>
        <tissue evidence="7">Whole Snail</tissue>
    </source>
</reference>
<keyword evidence="8" id="KW-1185">Reference proteome</keyword>
<comment type="subcellular location">
    <subcellularLocation>
        <location evidence="1">Membrane</location>
    </subcellularLocation>
</comment>
<dbReference type="Proteomes" id="UP001233172">
    <property type="component" value="Unassembled WGS sequence"/>
</dbReference>